<sequence>MKWLDRRIAAAGPYLTLCLSNKEFITALSHCGIKERVDFVRGNSAHATTHICTNQKSELVCIVTLRDWKGRDPIEVAGLLVHESVHVWQEYRKSINETNPATEQEAYGIQAIAQELMAEFVRLTKGKNDTL</sequence>
<organism evidence="1">
    <name type="scientific">uncultured Caudovirales phage</name>
    <dbReference type="NCBI Taxonomy" id="2100421"/>
    <lineage>
        <taxon>Viruses</taxon>
        <taxon>Duplodnaviria</taxon>
        <taxon>Heunggongvirae</taxon>
        <taxon>Uroviricota</taxon>
        <taxon>Caudoviricetes</taxon>
        <taxon>Peduoviridae</taxon>
        <taxon>Maltschvirus</taxon>
        <taxon>Maltschvirus maltsch</taxon>
    </lineage>
</organism>
<name>A0A6J5S4R3_9CAUD</name>
<gene>
    <name evidence="1" type="ORF">UFOVP1374_36</name>
</gene>
<evidence type="ECO:0000313" key="1">
    <source>
        <dbReference type="EMBL" id="CAB4202666.1"/>
    </source>
</evidence>
<dbReference type="EMBL" id="LR797321">
    <property type="protein sequence ID" value="CAB4202666.1"/>
    <property type="molecule type" value="Genomic_DNA"/>
</dbReference>
<proteinExistence type="predicted"/>
<reference evidence="1" key="1">
    <citation type="submission" date="2020-05" db="EMBL/GenBank/DDBJ databases">
        <authorList>
            <person name="Chiriac C."/>
            <person name="Salcher M."/>
            <person name="Ghai R."/>
            <person name="Kavagutti S V."/>
        </authorList>
    </citation>
    <scope>NUCLEOTIDE SEQUENCE</scope>
</reference>
<accession>A0A6J5S4R3</accession>
<protein>
    <recommendedName>
        <fullName evidence="2">SprT-like</fullName>
    </recommendedName>
</protein>
<evidence type="ECO:0008006" key="2">
    <source>
        <dbReference type="Google" id="ProtNLM"/>
    </source>
</evidence>